<evidence type="ECO:0000313" key="2">
    <source>
        <dbReference type="EMBL" id="MEV4291506.1"/>
    </source>
</evidence>
<dbReference type="Proteomes" id="UP001552427">
    <property type="component" value="Unassembled WGS sequence"/>
</dbReference>
<proteinExistence type="predicted"/>
<evidence type="ECO:0000256" key="1">
    <source>
        <dbReference type="SAM" id="MobiDB-lite"/>
    </source>
</evidence>
<dbReference type="EMBL" id="JBFARM010000014">
    <property type="protein sequence ID" value="MEV4291506.1"/>
    <property type="molecule type" value="Genomic_DNA"/>
</dbReference>
<reference evidence="2 3" key="1">
    <citation type="submission" date="2024-06" db="EMBL/GenBank/DDBJ databases">
        <title>The Natural Products Discovery Center: Release of the First 8490 Sequenced Strains for Exploring Actinobacteria Biosynthetic Diversity.</title>
        <authorList>
            <person name="Kalkreuter E."/>
            <person name="Kautsar S.A."/>
            <person name="Yang D."/>
            <person name="Bader C.D."/>
            <person name="Teijaro C.N."/>
            <person name="Fluegel L."/>
            <person name="Davis C.M."/>
            <person name="Simpson J.R."/>
            <person name="Lauterbach L."/>
            <person name="Steele A.D."/>
            <person name="Gui C."/>
            <person name="Meng S."/>
            <person name="Li G."/>
            <person name="Viehrig K."/>
            <person name="Ye F."/>
            <person name="Su P."/>
            <person name="Kiefer A.F."/>
            <person name="Nichols A."/>
            <person name="Cepeda A.J."/>
            <person name="Yan W."/>
            <person name="Fan B."/>
            <person name="Jiang Y."/>
            <person name="Adhikari A."/>
            <person name="Zheng C.-J."/>
            <person name="Schuster L."/>
            <person name="Cowan T.M."/>
            <person name="Smanski M.J."/>
            <person name="Chevrette M.G."/>
            <person name="De Carvalho L.P.S."/>
            <person name="Shen B."/>
        </authorList>
    </citation>
    <scope>NUCLEOTIDE SEQUENCE [LARGE SCALE GENOMIC DNA]</scope>
    <source>
        <strain evidence="2 3">NPDC049574</strain>
    </source>
</reference>
<evidence type="ECO:0000313" key="3">
    <source>
        <dbReference type="Proteomes" id="UP001552427"/>
    </source>
</evidence>
<feature type="compositionally biased region" description="Polar residues" evidence="1">
    <location>
        <begin position="68"/>
        <end position="85"/>
    </location>
</feature>
<evidence type="ECO:0008006" key="4">
    <source>
        <dbReference type="Google" id="ProtNLM"/>
    </source>
</evidence>
<feature type="compositionally biased region" description="Polar residues" evidence="1">
    <location>
        <begin position="156"/>
        <end position="174"/>
    </location>
</feature>
<feature type="compositionally biased region" description="Basic and acidic residues" evidence="1">
    <location>
        <begin position="42"/>
        <end position="67"/>
    </location>
</feature>
<sequence length="244" mass="25669">MSEYPTGTGRPASPQEGTLQQGKDAAREVAGTAVERTAQVADEARHQARRAVNELRNRVREQSDHQSQRAAQSLRQWSEDLSSLQEHAKPDSPVTGVVRQIAGQGHRAADYLDRNGLTGMVNDVQSFARRRPGAFLAGALAAGFLVGRIMKAANESPETTSGPGQRSPLSSADTVPSGPAPVVPPAPVAPPAPVGDAFSAREETMPVVPPAYEEPGPAVPGPEEPRQVPPRSTPPTYGTGSDLP</sequence>
<gene>
    <name evidence="2" type="ORF">AB0K40_38880</name>
</gene>
<comment type="caution">
    <text evidence="2">The sequence shown here is derived from an EMBL/GenBank/DDBJ whole genome shotgun (WGS) entry which is preliminary data.</text>
</comment>
<feature type="compositionally biased region" description="Polar residues" evidence="1">
    <location>
        <begin position="234"/>
        <end position="244"/>
    </location>
</feature>
<keyword evidence="3" id="KW-1185">Reference proteome</keyword>
<feature type="compositionally biased region" description="Pro residues" evidence="1">
    <location>
        <begin position="217"/>
        <end position="233"/>
    </location>
</feature>
<dbReference type="RefSeq" id="WP_364460200.1">
    <property type="nucleotide sequence ID" value="NZ_JBFARM010000014.1"/>
</dbReference>
<feature type="region of interest" description="Disordered" evidence="1">
    <location>
        <begin position="1"/>
        <end position="93"/>
    </location>
</feature>
<accession>A0ABV3HG21</accession>
<feature type="compositionally biased region" description="Pro residues" evidence="1">
    <location>
        <begin position="178"/>
        <end position="193"/>
    </location>
</feature>
<protein>
    <recommendedName>
        <fullName evidence="4">DUF3618 domain-containing protein</fullName>
    </recommendedName>
</protein>
<name>A0ABV3HG21_9ACTN</name>
<organism evidence="2 3">
    <name type="scientific">Nonomuraea bangladeshensis</name>
    <dbReference type="NCBI Taxonomy" id="404385"/>
    <lineage>
        <taxon>Bacteria</taxon>
        <taxon>Bacillati</taxon>
        <taxon>Actinomycetota</taxon>
        <taxon>Actinomycetes</taxon>
        <taxon>Streptosporangiales</taxon>
        <taxon>Streptosporangiaceae</taxon>
        <taxon>Nonomuraea</taxon>
    </lineage>
</organism>
<feature type="region of interest" description="Disordered" evidence="1">
    <location>
        <begin position="155"/>
        <end position="244"/>
    </location>
</feature>